<feature type="transmembrane region" description="Helical" evidence="8">
    <location>
        <begin position="20"/>
        <end position="42"/>
    </location>
</feature>
<keyword evidence="6 8" id="KW-0472">Membrane</keyword>
<dbReference type="Pfam" id="PF25887">
    <property type="entry name" value="HB_LcnD"/>
    <property type="match status" value="1"/>
</dbReference>
<keyword evidence="3" id="KW-0813">Transport</keyword>
<dbReference type="InterPro" id="IPR050739">
    <property type="entry name" value="MFP"/>
</dbReference>
<dbReference type="EMBL" id="QVOV01000002">
    <property type="protein sequence ID" value="MCT8388743.1"/>
    <property type="molecule type" value="Genomic_DNA"/>
</dbReference>
<evidence type="ECO:0000313" key="13">
    <source>
        <dbReference type="Proteomes" id="UP001525857"/>
    </source>
</evidence>
<dbReference type="Proteomes" id="UP001525857">
    <property type="component" value="Unassembled WGS sequence"/>
</dbReference>
<organism evidence="12 13">
    <name type="scientific">Leuconostoc holzapfelii</name>
    <dbReference type="NCBI Taxonomy" id="434464"/>
    <lineage>
        <taxon>Bacteria</taxon>
        <taxon>Bacillati</taxon>
        <taxon>Bacillota</taxon>
        <taxon>Bacilli</taxon>
        <taxon>Lactobacillales</taxon>
        <taxon>Lactobacillaceae</taxon>
        <taxon>Leuconostoc</taxon>
    </lineage>
</organism>
<evidence type="ECO:0000256" key="2">
    <source>
        <dbReference type="ARBA" id="ARBA00009477"/>
    </source>
</evidence>
<dbReference type="InterPro" id="IPR005696">
    <property type="entry name" value="MesE/LcnD"/>
</dbReference>
<keyword evidence="13" id="KW-1185">Reference proteome</keyword>
<keyword evidence="7" id="KW-0175">Coiled coil</keyword>
<comment type="caution">
    <text evidence="12">The sequence shown here is derived from an EMBL/GenBank/DDBJ whole genome shotgun (WGS) entry which is preliminary data.</text>
</comment>
<proteinExistence type="inferred from homology"/>
<dbReference type="Pfam" id="PF25940">
    <property type="entry name" value="LcnD_C"/>
    <property type="match status" value="1"/>
</dbReference>
<comment type="similarity">
    <text evidence="2">Belongs to the membrane fusion protein (MFP) (TC 8.A.1) family.</text>
</comment>
<name>A0ABT2NU72_9LACO</name>
<protein>
    <submittedName>
        <fullName evidence="12">Bacteriocin secretion accessory protein</fullName>
    </submittedName>
</protein>
<comment type="subcellular location">
    <subcellularLocation>
        <location evidence="1">Membrane</location>
        <topology evidence="1">Single-pass membrane protein</topology>
    </subcellularLocation>
</comment>
<evidence type="ECO:0000256" key="3">
    <source>
        <dbReference type="ARBA" id="ARBA00022448"/>
    </source>
</evidence>
<keyword evidence="5 8" id="KW-1133">Transmembrane helix</keyword>
<reference evidence="12 13" key="1">
    <citation type="submission" date="2018-08" db="EMBL/GenBank/DDBJ databases">
        <title>Draft genome sequences of Leuconostoc spp. and Weissella spp. with biocontrol potential.</title>
        <authorList>
            <person name="Lo R."/>
            <person name="Ho V.T.T."/>
            <person name="Turner M.S."/>
        </authorList>
    </citation>
    <scope>NUCLEOTIDE SEQUENCE [LARGE SCALE GENOMIC DNA]</scope>
    <source>
        <strain evidence="12 13">733</strain>
    </source>
</reference>
<evidence type="ECO:0000313" key="12">
    <source>
        <dbReference type="EMBL" id="MCT8388743.1"/>
    </source>
</evidence>
<dbReference type="Gene3D" id="2.40.30.170">
    <property type="match status" value="1"/>
</dbReference>
<feature type="coiled-coil region" evidence="7">
    <location>
        <begin position="271"/>
        <end position="305"/>
    </location>
</feature>
<dbReference type="NCBIfam" id="TIGR01000">
    <property type="entry name" value="bacteriocin_acc"/>
    <property type="match status" value="1"/>
</dbReference>
<sequence>MFNPKYLESGEFYQRRYHNFSTLIIIPTFLLVLFVVLFSLFAKREIVVRATGQIVPDKSLAIIQSTSNSAVDTNYLSENKYVKKGETLVTFKNRQEMTSKNLLDQQIDNANDRLQSLESYKESILTGRNVFEGSDKFGYDNLFNGYIAQVNALDHEFKQQNSDKLTADRQADAQIGVLNKAKKENQAQLSQYQAILNSIKNNTKVTNIAYQYIYDNFVIQQQNAQTTAEKNQIKQETIGNIQQQIDQLSSTNASFETQIAGITKNGPLSQASTLDKIADLKQQQLANAQQEINTEKQKLDELNTKKCFNSADNEDTIIKSPETGLIHLEAIKSKIKYLPKGQTIAEIYPKLDKNTKLNVQYFVPAKNIVGVKVGQTIRFIINQNVTKPMMLNGKIKEIGEAPIQTKQGSVYQCEAELSIPENEYHRIKYGLNGRVNTIKGSKTWFNYYRDILVGEE</sequence>
<gene>
    <name evidence="12" type="ORF">D0501_01310</name>
</gene>
<dbReference type="PANTHER" id="PTHR30386">
    <property type="entry name" value="MEMBRANE FUSION SUBUNIT OF EMRAB-TOLC MULTIDRUG EFFLUX PUMP"/>
    <property type="match status" value="1"/>
</dbReference>
<evidence type="ECO:0000256" key="5">
    <source>
        <dbReference type="ARBA" id="ARBA00022989"/>
    </source>
</evidence>
<keyword evidence="4 8" id="KW-0812">Transmembrane</keyword>
<evidence type="ECO:0000256" key="1">
    <source>
        <dbReference type="ARBA" id="ARBA00004167"/>
    </source>
</evidence>
<evidence type="ECO:0000259" key="11">
    <source>
        <dbReference type="Pfam" id="PF25940"/>
    </source>
</evidence>
<dbReference type="PANTHER" id="PTHR30386:SF26">
    <property type="entry name" value="TRANSPORT PROTEIN COMB"/>
    <property type="match status" value="1"/>
</dbReference>
<feature type="domain" description="LcnD-like barrel-sandwich hybrid" evidence="10">
    <location>
        <begin position="60"/>
        <end position="349"/>
    </location>
</feature>
<dbReference type="InterPro" id="IPR058786">
    <property type="entry name" value="BSH_LcnD"/>
</dbReference>
<feature type="domain" description="LcnD-like C-terminal" evidence="11">
    <location>
        <begin position="354"/>
        <end position="442"/>
    </location>
</feature>
<feature type="domain" description="LcnD-like long helical bundle" evidence="9">
    <location>
        <begin position="100"/>
        <end position="305"/>
    </location>
</feature>
<evidence type="ECO:0000256" key="7">
    <source>
        <dbReference type="SAM" id="Coils"/>
    </source>
</evidence>
<evidence type="ECO:0000256" key="8">
    <source>
        <dbReference type="SAM" id="Phobius"/>
    </source>
</evidence>
<accession>A0ABT2NU72</accession>
<dbReference type="RefSeq" id="WP_261656342.1">
    <property type="nucleotide sequence ID" value="NZ_QVOV01000002.1"/>
</dbReference>
<evidence type="ECO:0000259" key="9">
    <source>
        <dbReference type="Pfam" id="PF25887"/>
    </source>
</evidence>
<dbReference type="InterPro" id="IPR058794">
    <property type="entry name" value="HB_LcnD"/>
</dbReference>
<evidence type="ECO:0000256" key="4">
    <source>
        <dbReference type="ARBA" id="ARBA00022692"/>
    </source>
</evidence>
<evidence type="ECO:0000259" key="10">
    <source>
        <dbReference type="Pfam" id="PF25935"/>
    </source>
</evidence>
<dbReference type="InterPro" id="IPR058795">
    <property type="entry name" value="LcnD_C"/>
</dbReference>
<dbReference type="Pfam" id="PF25935">
    <property type="entry name" value="BSH_LcnD"/>
    <property type="match status" value="1"/>
</dbReference>
<evidence type="ECO:0000256" key="6">
    <source>
        <dbReference type="ARBA" id="ARBA00023136"/>
    </source>
</evidence>